<evidence type="ECO:0000313" key="1">
    <source>
        <dbReference type="EMBL" id="AIJ09148.1"/>
    </source>
</evidence>
<accession>A0A076LRH0</accession>
<protein>
    <submittedName>
        <fullName evidence="1">Uncharacterized protein</fullName>
    </submittedName>
</protein>
<dbReference type="EMBL" id="CP006664">
    <property type="protein sequence ID" value="AIJ09148.1"/>
    <property type="molecule type" value="Genomic_DNA"/>
</dbReference>
<reference evidence="1 2" key="1">
    <citation type="journal article" date="2012" name="PLoS ONE">
        <title>Edwardsiella comparative phylogenomics reveal the new intra/inter-species taxonomic relationships, virulence evolution and niche adaptation mechanisms.</title>
        <authorList>
            <person name="Yang M."/>
            <person name="Lv Y."/>
            <person name="Xiao J."/>
            <person name="Wu H."/>
            <person name="Zheng H."/>
            <person name="Liu Q."/>
            <person name="Zhang Y."/>
            <person name="Wang Q."/>
        </authorList>
    </citation>
    <scope>NUCLEOTIDE SEQUENCE [LARGE SCALE GENOMIC DNA]</scope>
    <source>
        <strain evidence="2">080813</strain>
    </source>
</reference>
<sequence length="44" mass="5102">MLIPISLLGVIPNLMCIDINICFYLHQSDTICVIRIYNTKTEYI</sequence>
<name>A0A076LRH0_9GAMM</name>
<organism evidence="1 2">
    <name type="scientific">Edwardsiella anguillarum ET080813</name>
    <dbReference type="NCBI Taxonomy" id="667120"/>
    <lineage>
        <taxon>Bacteria</taxon>
        <taxon>Pseudomonadati</taxon>
        <taxon>Pseudomonadota</taxon>
        <taxon>Gammaproteobacteria</taxon>
        <taxon>Enterobacterales</taxon>
        <taxon>Hafniaceae</taxon>
        <taxon>Edwardsiella</taxon>
    </lineage>
</organism>
<dbReference type="HOGENOM" id="CLU_3215562_0_0_6"/>
<gene>
    <name evidence="1" type="ORF">ETEE_2715</name>
</gene>
<dbReference type="AlphaFoldDB" id="A0A076LRH0"/>
<dbReference type="KEGG" id="ete:ETEE_2715"/>
<dbReference type="Proteomes" id="UP000028681">
    <property type="component" value="Chromosome"/>
</dbReference>
<proteinExistence type="predicted"/>
<evidence type="ECO:0000313" key="2">
    <source>
        <dbReference type="Proteomes" id="UP000028681"/>
    </source>
</evidence>